<organism evidence="1 2">
    <name type="scientific">Allofranklinella schreckenbergeri</name>
    <dbReference type="NCBI Taxonomy" id="1076744"/>
    <lineage>
        <taxon>Bacteria</taxon>
        <taxon>Pseudomonadati</taxon>
        <taxon>Pseudomonadota</taxon>
        <taxon>Betaproteobacteria</taxon>
        <taxon>Burkholderiales</taxon>
        <taxon>Comamonadaceae</taxon>
        <taxon>Allofranklinella</taxon>
    </lineage>
</organism>
<reference evidence="1 2" key="1">
    <citation type="submission" date="2018-10" db="EMBL/GenBank/DDBJ databases">
        <title>Comamonadaceae CDC group NO-1 genome sequencing and assembly.</title>
        <authorList>
            <person name="Bernier A.-M."/>
            <person name="Bernard K."/>
        </authorList>
    </citation>
    <scope>NUCLEOTIDE SEQUENCE [LARGE SCALE GENOMIC DNA]</scope>
    <source>
        <strain evidence="1 2">NML970147</strain>
    </source>
</reference>
<proteinExistence type="predicted"/>
<dbReference type="EMBL" id="RDQM01000001">
    <property type="protein sequence ID" value="RMX01353.1"/>
    <property type="molecule type" value="Genomic_DNA"/>
</dbReference>
<comment type="caution">
    <text evidence="1">The sequence shown here is derived from an EMBL/GenBank/DDBJ whole genome shotgun (WGS) entry which is preliminary data.</text>
</comment>
<evidence type="ECO:0000313" key="1">
    <source>
        <dbReference type="EMBL" id="RMX01353.1"/>
    </source>
</evidence>
<sequence length="62" mass="6688">MNFAPPEKTPSRARGDLPTFAVQKAVDKGLVALGWPYERSWRAAFLGRACASAACLGQPWAP</sequence>
<gene>
    <name evidence="1" type="ORF">EBQ26_00805</name>
</gene>
<accession>A0A3M6QE07</accession>
<protein>
    <submittedName>
        <fullName evidence="1">Uncharacterized protein</fullName>
    </submittedName>
</protein>
<name>A0A3M6QE07_9BURK</name>
<dbReference type="Proteomes" id="UP000267521">
    <property type="component" value="Unassembled WGS sequence"/>
</dbReference>
<evidence type="ECO:0000313" key="2">
    <source>
        <dbReference type="Proteomes" id="UP000267521"/>
    </source>
</evidence>
<dbReference type="AlphaFoldDB" id="A0A3M6QE07"/>